<reference evidence="2 3" key="1">
    <citation type="submission" date="2024-01" db="EMBL/GenBank/DDBJ databases">
        <title>Comparative genomics of Cryptococcus and Kwoniella reveals pathogenesis evolution and contrasting modes of karyotype evolution via chromosome fusion or intercentromeric recombination.</title>
        <authorList>
            <person name="Coelho M.A."/>
            <person name="David-Palma M."/>
            <person name="Shea T."/>
            <person name="Bowers K."/>
            <person name="McGinley-Smith S."/>
            <person name="Mohammad A.W."/>
            <person name="Gnirke A."/>
            <person name="Yurkov A.M."/>
            <person name="Nowrousian M."/>
            <person name="Sun S."/>
            <person name="Cuomo C.A."/>
            <person name="Heitman J."/>
        </authorList>
    </citation>
    <scope>NUCLEOTIDE SEQUENCE [LARGE SCALE GENOMIC DNA]</scope>
    <source>
        <strain evidence="2">CBS 11374</strain>
    </source>
</reference>
<proteinExistence type="predicted"/>
<sequence>MRRASISETRRCNRASQEYGQQPDTQLDAVPSSLYYPSERRPSADLADGSYATPAYGAQGSHARREFVRYPPPAPDWEEDDYPVPSSPTRRRIVSTEPRSITDLAPRTHTTQRSIWKGNEQHSGLLASCKERWESIVVKYPKEMIPDVDDQNITIFLKPNYYGHDMLEKFEETITTCLTRDTRENHQLDYGSEKRLVQECLKQAIEIRKLRQEEDVREHIQRRSGSKYR</sequence>
<evidence type="ECO:0000313" key="3">
    <source>
        <dbReference type="Proteomes" id="UP001329825"/>
    </source>
</evidence>
<dbReference type="Proteomes" id="UP001329825">
    <property type="component" value="Chromosome 11"/>
</dbReference>
<accession>A0ABZ1DC32</accession>
<feature type="region of interest" description="Disordered" evidence="1">
    <location>
        <begin position="1"/>
        <end position="92"/>
    </location>
</feature>
<keyword evidence="3" id="KW-1185">Reference proteome</keyword>
<evidence type="ECO:0000256" key="1">
    <source>
        <dbReference type="SAM" id="MobiDB-lite"/>
    </source>
</evidence>
<name>A0ABZ1DC32_9TREE</name>
<protein>
    <submittedName>
        <fullName evidence="2">Uncharacterized protein</fullName>
    </submittedName>
</protein>
<feature type="compositionally biased region" description="Polar residues" evidence="1">
    <location>
        <begin position="14"/>
        <end position="25"/>
    </location>
</feature>
<dbReference type="EMBL" id="CP141891">
    <property type="protein sequence ID" value="WRT70910.1"/>
    <property type="molecule type" value="Genomic_DNA"/>
</dbReference>
<gene>
    <name evidence="2" type="ORF">IL334_007909</name>
</gene>
<dbReference type="RefSeq" id="XP_062795649.1">
    <property type="nucleotide sequence ID" value="XM_062939598.1"/>
</dbReference>
<organism evidence="2 3">
    <name type="scientific">Kwoniella shivajii</name>
    <dbReference type="NCBI Taxonomy" id="564305"/>
    <lineage>
        <taxon>Eukaryota</taxon>
        <taxon>Fungi</taxon>
        <taxon>Dikarya</taxon>
        <taxon>Basidiomycota</taxon>
        <taxon>Agaricomycotina</taxon>
        <taxon>Tremellomycetes</taxon>
        <taxon>Tremellales</taxon>
        <taxon>Cryptococcaceae</taxon>
        <taxon>Kwoniella</taxon>
    </lineage>
</organism>
<dbReference type="GeneID" id="87960039"/>
<evidence type="ECO:0000313" key="2">
    <source>
        <dbReference type="EMBL" id="WRT70910.1"/>
    </source>
</evidence>